<dbReference type="Pfam" id="PF00430">
    <property type="entry name" value="ATP-synt_B"/>
    <property type="match status" value="1"/>
</dbReference>
<name>A0A1I7HJ18_9FIRM</name>
<dbReference type="InterPro" id="IPR050059">
    <property type="entry name" value="ATP_synthase_B_chain"/>
</dbReference>
<feature type="coiled-coil region" evidence="14">
    <location>
        <begin position="51"/>
        <end position="133"/>
    </location>
</feature>
<dbReference type="PANTHER" id="PTHR33445">
    <property type="entry name" value="ATP SYNTHASE SUBUNIT B', CHLOROPLASTIC"/>
    <property type="match status" value="1"/>
</dbReference>
<evidence type="ECO:0000256" key="13">
    <source>
        <dbReference type="RuleBase" id="RU003848"/>
    </source>
</evidence>
<keyword evidence="12" id="KW-1003">Cell membrane</keyword>
<dbReference type="STRING" id="155865.SAMN05216515_1196"/>
<comment type="function">
    <text evidence="10 12">F(1)F(0) ATP synthase produces ATP from ADP in the presence of a proton or sodium gradient. F-type ATPases consist of two structural domains, F(1) containing the extramembraneous catalytic core and F(0) containing the membrane proton channel, linked together by a central stalk and a peripheral stalk. During catalysis, ATP synthesis in the catalytic domain of F(1) is coupled via a rotary mechanism of the central stalk subunits to proton translocation.</text>
</comment>
<evidence type="ECO:0000256" key="11">
    <source>
        <dbReference type="ARBA" id="ARBA00037847"/>
    </source>
</evidence>
<keyword evidence="4 12" id="KW-0812">Transmembrane</keyword>
<evidence type="ECO:0000256" key="2">
    <source>
        <dbReference type="ARBA" id="ARBA00022448"/>
    </source>
</evidence>
<keyword evidence="7 12" id="KW-0406">Ion transport</keyword>
<evidence type="ECO:0000256" key="5">
    <source>
        <dbReference type="ARBA" id="ARBA00022781"/>
    </source>
</evidence>
<keyword evidence="9 12" id="KW-0066">ATP synthesis</keyword>
<dbReference type="GO" id="GO:0045259">
    <property type="term" value="C:proton-transporting ATP synthase complex"/>
    <property type="evidence" value="ECO:0007669"/>
    <property type="project" value="UniProtKB-KW"/>
</dbReference>
<evidence type="ECO:0000256" key="8">
    <source>
        <dbReference type="ARBA" id="ARBA00023136"/>
    </source>
</evidence>
<keyword evidence="5 12" id="KW-0375">Hydrogen ion transport</keyword>
<proteinExistence type="inferred from homology"/>
<dbReference type="PANTHER" id="PTHR33445:SF2">
    <property type="entry name" value="ATP SYNTHASE SUBUNIT B', CHLOROPLASTIC"/>
    <property type="match status" value="1"/>
</dbReference>
<evidence type="ECO:0000256" key="4">
    <source>
        <dbReference type="ARBA" id="ARBA00022692"/>
    </source>
</evidence>
<dbReference type="GO" id="GO:0005886">
    <property type="term" value="C:plasma membrane"/>
    <property type="evidence" value="ECO:0007669"/>
    <property type="project" value="UniProtKB-SubCell"/>
</dbReference>
<dbReference type="EMBL" id="FPBT01000018">
    <property type="protein sequence ID" value="SFU60678.1"/>
    <property type="molecule type" value="Genomic_DNA"/>
</dbReference>
<comment type="function">
    <text evidence="12">Component of the F(0) channel, it forms part of the peripheral stalk, linking F(1) to F(0).</text>
</comment>
<comment type="subunit">
    <text evidence="12">F-type ATPases have 2 components, F(1) - the catalytic core - and F(0) - the membrane proton channel. F(1) has five subunits: alpha(3), beta(3), gamma(1), delta(1), epsilon(1). F(0) has three main subunits: a(1), b(2) and c(10-14). The alpha and beta chains form an alternating ring which encloses part of the gamma chain. F(1) is attached to F(0) by a central stalk formed by the gamma and epsilon chains, while a peripheral stalk is formed by the delta and b chains.</text>
</comment>
<evidence type="ECO:0000256" key="7">
    <source>
        <dbReference type="ARBA" id="ARBA00023065"/>
    </source>
</evidence>
<dbReference type="OrthoDB" id="9795863at2"/>
<evidence type="ECO:0000313" key="17">
    <source>
        <dbReference type="Proteomes" id="UP000198817"/>
    </source>
</evidence>
<dbReference type="GO" id="GO:0046961">
    <property type="term" value="F:proton-transporting ATPase activity, rotational mechanism"/>
    <property type="evidence" value="ECO:0007669"/>
    <property type="project" value="TreeGrafter"/>
</dbReference>
<reference evidence="16 17" key="1">
    <citation type="submission" date="2016-10" db="EMBL/GenBank/DDBJ databases">
        <authorList>
            <person name="de Groot N.N."/>
        </authorList>
    </citation>
    <scope>NUCLEOTIDE SEQUENCE [LARGE SCALE GENOMIC DNA]</scope>
    <source>
        <strain evidence="16 17">KHGC13</strain>
    </source>
</reference>
<dbReference type="InterPro" id="IPR005864">
    <property type="entry name" value="ATP_synth_F0_bsu_bac"/>
</dbReference>
<evidence type="ECO:0000313" key="16">
    <source>
        <dbReference type="EMBL" id="SFU60678.1"/>
    </source>
</evidence>
<dbReference type="InterPro" id="IPR002146">
    <property type="entry name" value="ATP_synth_b/b'su_bac/chlpt"/>
</dbReference>
<dbReference type="CDD" id="cd06503">
    <property type="entry name" value="ATP-synt_Fo_b"/>
    <property type="match status" value="1"/>
</dbReference>
<protein>
    <recommendedName>
        <fullName evidence="12">ATP synthase subunit b</fullName>
    </recommendedName>
    <alternativeName>
        <fullName evidence="12">ATP synthase F(0) sector subunit b</fullName>
    </alternativeName>
    <alternativeName>
        <fullName evidence="12">ATPase subunit I</fullName>
    </alternativeName>
    <alternativeName>
        <fullName evidence="12">F-type ATPase subunit b</fullName>
        <shortName evidence="12">F-ATPase subunit b</shortName>
    </alternativeName>
</protein>
<comment type="similarity">
    <text evidence="1 12 13">Belongs to the ATPase B chain family.</text>
</comment>
<evidence type="ECO:0000256" key="1">
    <source>
        <dbReference type="ARBA" id="ARBA00005513"/>
    </source>
</evidence>
<gene>
    <name evidence="12" type="primary">atpF</name>
    <name evidence="16" type="ORF">SAMN05216508_1186</name>
</gene>
<evidence type="ECO:0000256" key="12">
    <source>
        <dbReference type="HAMAP-Rule" id="MF_01398"/>
    </source>
</evidence>
<keyword evidence="3 12" id="KW-0138">CF(0)</keyword>
<evidence type="ECO:0000256" key="10">
    <source>
        <dbReference type="ARBA" id="ARBA00025198"/>
    </source>
</evidence>
<feature type="transmembrane region" description="Helical" evidence="12">
    <location>
        <begin position="12"/>
        <end position="33"/>
    </location>
</feature>
<dbReference type="Proteomes" id="UP000198817">
    <property type="component" value="Unassembled WGS sequence"/>
</dbReference>
<dbReference type="AlphaFoldDB" id="A0A1I7HJ18"/>
<dbReference type="GO" id="GO:0046933">
    <property type="term" value="F:proton-transporting ATP synthase activity, rotational mechanism"/>
    <property type="evidence" value="ECO:0007669"/>
    <property type="project" value="UniProtKB-UniRule"/>
</dbReference>
<keyword evidence="2 12" id="KW-0813">Transport</keyword>
<keyword evidence="8 12" id="KW-0472">Membrane</keyword>
<evidence type="ECO:0000256" key="14">
    <source>
        <dbReference type="SAM" id="Coils"/>
    </source>
</evidence>
<comment type="subcellular location">
    <subcellularLocation>
        <location evidence="12">Cell membrane</location>
        <topology evidence="12">Single-pass membrane protein</topology>
    </subcellularLocation>
    <subcellularLocation>
        <location evidence="11">Endomembrane system</location>
        <topology evidence="11">Single-pass membrane protein</topology>
    </subcellularLocation>
</comment>
<evidence type="ECO:0000256" key="9">
    <source>
        <dbReference type="ARBA" id="ARBA00023310"/>
    </source>
</evidence>
<evidence type="ECO:0000256" key="15">
    <source>
        <dbReference type="SAM" id="MobiDB-lite"/>
    </source>
</evidence>
<dbReference type="NCBIfam" id="TIGR01144">
    <property type="entry name" value="ATP_synt_b"/>
    <property type="match status" value="1"/>
</dbReference>
<sequence length="183" mass="21177">MRMTQGLFEFDWNSLFALITFLVLFLILKHFFFEKIHNFMEERAASVQKTLDHAAETDRKAEERLRTYEEKIDGAEAEGRQIIADARKTADAQADRILEDANARAEEALRHSRQELERETAGARKQLRREVGELATEAAGRILQKELNPETHREIIDRVLEEADRKYRSENAPGEPPAEAQKE</sequence>
<keyword evidence="17" id="KW-1185">Reference proteome</keyword>
<keyword evidence="6 12" id="KW-1133">Transmembrane helix</keyword>
<organism evidence="16 17">
    <name type="scientific">Eubacterium pyruvativorans</name>
    <dbReference type="NCBI Taxonomy" id="155865"/>
    <lineage>
        <taxon>Bacteria</taxon>
        <taxon>Bacillati</taxon>
        <taxon>Bacillota</taxon>
        <taxon>Clostridia</taxon>
        <taxon>Eubacteriales</taxon>
        <taxon>Eubacteriaceae</taxon>
        <taxon>Eubacterium</taxon>
    </lineage>
</organism>
<evidence type="ECO:0000256" key="6">
    <source>
        <dbReference type="ARBA" id="ARBA00022989"/>
    </source>
</evidence>
<dbReference type="GO" id="GO:0012505">
    <property type="term" value="C:endomembrane system"/>
    <property type="evidence" value="ECO:0007669"/>
    <property type="project" value="UniProtKB-SubCell"/>
</dbReference>
<dbReference type="HAMAP" id="MF_01398">
    <property type="entry name" value="ATP_synth_b_bprime"/>
    <property type="match status" value="1"/>
</dbReference>
<accession>A0A1I7HJ18</accession>
<keyword evidence="14" id="KW-0175">Coiled coil</keyword>
<feature type="region of interest" description="Disordered" evidence="15">
    <location>
        <begin position="164"/>
        <end position="183"/>
    </location>
</feature>
<evidence type="ECO:0000256" key="3">
    <source>
        <dbReference type="ARBA" id="ARBA00022547"/>
    </source>
</evidence>